<keyword evidence="7" id="KW-1185">Reference proteome</keyword>
<evidence type="ECO:0000256" key="4">
    <source>
        <dbReference type="PROSITE-ProRule" id="PRU00333"/>
    </source>
</evidence>
<dbReference type="InterPro" id="IPR017226">
    <property type="entry name" value="BHMT-like"/>
</dbReference>
<dbReference type="GO" id="GO:0008168">
    <property type="term" value="F:methyltransferase activity"/>
    <property type="evidence" value="ECO:0007669"/>
    <property type="project" value="UniProtKB-UniRule"/>
</dbReference>
<dbReference type="InterPro" id="IPR003726">
    <property type="entry name" value="HCY_dom"/>
</dbReference>
<dbReference type="GO" id="GO:0008270">
    <property type="term" value="F:zinc ion binding"/>
    <property type="evidence" value="ECO:0007669"/>
    <property type="project" value="InterPro"/>
</dbReference>
<dbReference type="PROSITE" id="PS50970">
    <property type="entry name" value="HCY"/>
    <property type="match status" value="1"/>
</dbReference>
<dbReference type="Gene3D" id="3.20.20.330">
    <property type="entry name" value="Homocysteine-binding-like domain"/>
    <property type="match status" value="1"/>
</dbReference>
<name>A0A1I3TI45_9RHOB</name>
<dbReference type="EMBL" id="FORH01000005">
    <property type="protein sequence ID" value="SFJ70173.1"/>
    <property type="molecule type" value="Genomic_DNA"/>
</dbReference>
<keyword evidence="1 4" id="KW-0489">Methyltransferase</keyword>
<feature type="domain" description="Hcy-binding" evidence="5">
    <location>
        <begin position="1"/>
        <end position="299"/>
    </location>
</feature>
<dbReference type="PANTHER" id="PTHR11103:SF18">
    <property type="entry name" value="SLR1189 PROTEIN"/>
    <property type="match status" value="1"/>
</dbReference>
<evidence type="ECO:0000256" key="1">
    <source>
        <dbReference type="ARBA" id="ARBA00022603"/>
    </source>
</evidence>
<dbReference type="SUPFAM" id="SSF82282">
    <property type="entry name" value="Homocysteine S-methyltransferase"/>
    <property type="match status" value="1"/>
</dbReference>
<protein>
    <submittedName>
        <fullName evidence="6">Homocysteine S-methyltransferase</fullName>
    </submittedName>
</protein>
<evidence type="ECO:0000256" key="2">
    <source>
        <dbReference type="ARBA" id="ARBA00022679"/>
    </source>
</evidence>
<keyword evidence="3 4" id="KW-0479">Metal-binding</keyword>
<dbReference type="PANTHER" id="PTHR11103">
    <property type="entry name" value="SLR1189 PROTEIN"/>
    <property type="match status" value="1"/>
</dbReference>
<accession>A0A1I3TI45</accession>
<proteinExistence type="predicted"/>
<evidence type="ECO:0000313" key="7">
    <source>
        <dbReference type="Proteomes" id="UP000199630"/>
    </source>
</evidence>
<dbReference type="OrthoDB" id="9803687at2"/>
<feature type="binding site" evidence="3 4">
    <location>
        <position position="284"/>
    </location>
    <ligand>
        <name>Zn(2+)</name>
        <dbReference type="ChEBI" id="CHEBI:29105"/>
    </ligand>
</feature>
<dbReference type="PIRSF" id="PIRSF037505">
    <property type="entry name" value="Betaine_HMT"/>
    <property type="match status" value="1"/>
</dbReference>
<evidence type="ECO:0000313" key="6">
    <source>
        <dbReference type="EMBL" id="SFJ70173.1"/>
    </source>
</evidence>
<dbReference type="InterPro" id="IPR036589">
    <property type="entry name" value="HCY_dom_sf"/>
</dbReference>
<keyword evidence="3 4" id="KW-0862">Zinc</keyword>
<dbReference type="GO" id="GO:0032259">
    <property type="term" value="P:methylation"/>
    <property type="evidence" value="ECO:0007669"/>
    <property type="project" value="UniProtKB-KW"/>
</dbReference>
<gene>
    <name evidence="6" type="ORF">SAMN04487991_2720</name>
</gene>
<dbReference type="Pfam" id="PF02574">
    <property type="entry name" value="S-methyl_trans"/>
    <property type="match status" value="1"/>
</dbReference>
<dbReference type="GO" id="GO:0009086">
    <property type="term" value="P:methionine biosynthetic process"/>
    <property type="evidence" value="ECO:0007669"/>
    <property type="project" value="InterPro"/>
</dbReference>
<keyword evidence="2 4" id="KW-0808">Transferase</keyword>
<evidence type="ECO:0000256" key="3">
    <source>
        <dbReference type="PIRSR" id="PIRSR037505-2"/>
    </source>
</evidence>
<dbReference type="STRING" id="588602.SAMN04487991_2720"/>
<reference evidence="7" key="1">
    <citation type="submission" date="2016-10" db="EMBL/GenBank/DDBJ databases">
        <authorList>
            <person name="Varghese N."/>
            <person name="Submissions S."/>
        </authorList>
    </citation>
    <scope>NUCLEOTIDE SEQUENCE [LARGE SCALE GENOMIC DNA]</scope>
    <source>
        <strain evidence="7">DSM 26471</strain>
    </source>
</reference>
<feature type="binding site" evidence="4">
    <location>
        <position position="208"/>
    </location>
    <ligand>
        <name>Zn(2+)</name>
        <dbReference type="ChEBI" id="CHEBI:29105"/>
    </ligand>
</feature>
<comment type="cofactor">
    <cofactor evidence="3">
        <name>Zn(2+)</name>
        <dbReference type="ChEBI" id="CHEBI:29105"/>
    </cofactor>
    <text evidence="3">Binds 1 zinc ion per subunit.</text>
</comment>
<dbReference type="Proteomes" id="UP000199630">
    <property type="component" value="Unassembled WGS sequence"/>
</dbReference>
<dbReference type="AlphaFoldDB" id="A0A1I3TI45"/>
<organism evidence="6 7">
    <name type="scientific">Celeribacter neptunius</name>
    <dbReference type="NCBI Taxonomy" id="588602"/>
    <lineage>
        <taxon>Bacteria</taxon>
        <taxon>Pseudomonadati</taxon>
        <taxon>Pseudomonadota</taxon>
        <taxon>Alphaproteobacteria</taxon>
        <taxon>Rhodobacterales</taxon>
        <taxon>Roseobacteraceae</taxon>
        <taxon>Celeribacter</taxon>
    </lineage>
</organism>
<dbReference type="RefSeq" id="WP_090061243.1">
    <property type="nucleotide sequence ID" value="NZ_FORH01000005.1"/>
</dbReference>
<evidence type="ECO:0000259" key="5">
    <source>
        <dbReference type="PROSITE" id="PS50970"/>
    </source>
</evidence>
<sequence length="304" mass="32118">MAEVTILDGGLGRELIRFGAELRQPEWSALALLEHPDAVRQAHEAFFRAGAEIATTNSYAVVPFHIGEDRFASDGLRLADLAGRLAREAAENTGTTGGGRVAGCLPPACGSYRPDAFDPKKARDILATLVDGLTPHVDFWLAETMSSLEEARITAKATTGTGKPLWISYSLRDDVADRDPVLLRSGEAVSDATALAVELGAEALLFNCSMPEVMEAAVLEARNTLTERSSTIPIGVYANAFTARGEAGAANETLAGTRDDLSPESYPDWTDRWVTAGATLIGGCCGIGASHIAALKAHYAARSS</sequence>
<feature type="binding site" evidence="3 4">
    <location>
        <position position="285"/>
    </location>
    <ligand>
        <name>Zn(2+)</name>
        <dbReference type="ChEBI" id="CHEBI:29105"/>
    </ligand>
</feature>